<dbReference type="Pfam" id="PF00106">
    <property type="entry name" value="adh_short"/>
    <property type="match status" value="1"/>
</dbReference>
<dbReference type="SUPFAM" id="SSF51735">
    <property type="entry name" value="NAD(P)-binding Rossmann-fold domains"/>
    <property type="match status" value="1"/>
</dbReference>
<dbReference type="Proteomes" id="UP000487117">
    <property type="component" value="Unassembled WGS sequence"/>
</dbReference>
<reference evidence="5" key="1">
    <citation type="journal article" date="2020" name="MBio">
        <title>Horizontal gene transfer to a defensive symbiont with a reduced genome amongst a multipartite beetle microbiome.</title>
        <authorList>
            <person name="Waterworth S.C."/>
            <person name="Florez L.V."/>
            <person name="Rees E.R."/>
            <person name="Hertweck C."/>
            <person name="Kaltenpoth M."/>
            <person name="Kwan J.C."/>
        </authorList>
    </citation>
    <scope>NUCLEOTIDE SEQUENCE [LARGE SCALE GENOMIC DNA]</scope>
</reference>
<dbReference type="PRINTS" id="PR00081">
    <property type="entry name" value="GDHRDH"/>
</dbReference>
<proteinExistence type="inferred from homology"/>
<evidence type="ECO:0000313" key="4">
    <source>
        <dbReference type="EMBL" id="KAF1015093.1"/>
    </source>
</evidence>
<evidence type="ECO:0000256" key="2">
    <source>
        <dbReference type="ARBA" id="ARBA00023002"/>
    </source>
</evidence>
<accession>A0A7V8JLG2</accession>
<name>A0A7V8JLG2_STEMA</name>
<dbReference type="PRINTS" id="PR00080">
    <property type="entry name" value="SDRFAMILY"/>
</dbReference>
<evidence type="ECO:0000256" key="3">
    <source>
        <dbReference type="RuleBase" id="RU000363"/>
    </source>
</evidence>
<evidence type="ECO:0000256" key="1">
    <source>
        <dbReference type="ARBA" id="ARBA00006484"/>
    </source>
</evidence>
<organism evidence="4 5">
    <name type="scientific">Stenotrophomonas maltophilia</name>
    <name type="common">Pseudomonas maltophilia</name>
    <name type="synonym">Xanthomonas maltophilia</name>
    <dbReference type="NCBI Taxonomy" id="40324"/>
    <lineage>
        <taxon>Bacteria</taxon>
        <taxon>Pseudomonadati</taxon>
        <taxon>Pseudomonadota</taxon>
        <taxon>Gammaproteobacteria</taxon>
        <taxon>Lysobacterales</taxon>
        <taxon>Lysobacteraceae</taxon>
        <taxon>Stenotrophomonas</taxon>
        <taxon>Stenotrophomonas maltophilia group</taxon>
    </lineage>
</organism>
<dbReference type="AlphaFoldDB" id="A0A7V8JLG2"/>
<protein>
    <submittedName>
        <fullName evidence="4">3-oxoacyl-[acyl-carrier-protein] reductase FabG</fullName>
    </submittedName>
</protein>
<dbReference type="EMBL" id="WNDS01000003">
    <property type="protein sequence ID" value="KAF1015093.1"/>
    <property type="molecule type" value="Genomic_DNA"/>
</dbReference>
<gene>
    <name evidence="4" type="primary">fabG_12</name>
    <name evidence="4" type="ORF">GAK31_02581</name>
</gene>
<keyword evidence="2" id="KW-0560">Oxidoreductase</keyword>
<dbReference type="InterPro" id="IPR002347">
    <property type="entry name" value="SDR_fam"/>
</dbReference>
<evidence type="ECO:0000313" key="5">
    <source>
        <dbReference type="Proteomes" id="UP000487117"/>
    </source>
</evidence>
<dbReference type="PANTHER" id="PTHR44169:SF6">
    <property type="entry name" value="NADPH-DEPENDENT 1-ACYLDIHYDROXYACETONE PHOSPHATE REDUCTASE"/>
    <property type="match status" value="1"/>
</dbReference>
<dbReference type="InterPro" id="IPR036291">
    <property type="entry name" value="NAD(P)-bd_dom_sf"/>
</dbReference>
<dbReference type="Gene3D" id="3.40.50.720">
    <property type="entry name" value="NAD(P)-binding Rossmann-like Domain"/>
    <property type="match status" value="1"/>
</dbReference>
<comment type="caution">
    <text evidence="4">The sequence shown here is derived from an EMBL/GenBank/DDBJ whole genome shotgun (WGS) entry which is preliminary data.</text>
</comment>
<dbReference type="GO" id="GO:0016491">
    <property type="term" value="F:oxidoreductase activity"/>
    <property type="evidence" value="ECO:0007669"/>
    <property type="project" value="UniProtKB-KW"/>
</dbReference>
<dbReference type="PANTHER" id="PTHR44169">
    <property type="entry name" value="NADPH-DEPENDENT 1-ACYLDIHYDROXYACETONE PHOSPHATE REDUCTASE"/>
    <property type="match status" value="1"/>
</dbReference>
<sequence>MKIKDAVVFVTGTNRGIGLAFAREALAMSAAKVYAGMRSTEGFDEPGLVPVRIDVTDAASVVAAVAQCGDVTLLVNNAGIAEVVSDALDPSIEAATRRIMEVNCYGLVRTTQAFAPVLAASAASAILNVLSIVSWKNSPFLTPYAVSKAAAWSYTNHARLALEAQNTVVVGLHVGFVDTDLTAAVDQPKSQPRDVARRSYDALEAGEREVLADEGTVAFKATLSSARPGYLYPDA</sequence>
<comment type="similarity">
    <text evidence="1 3">Belongs to the short-chain dehydrogenases/reductases (SDR) family.</text>
</comment>
<dbReference type="NCBIfam" id="NF006119">
    <property type="entry name" value="PRK08264.1-5"/>
    <property type="match status" value="1"/>
</dbReference>